<dbReference type="Gene3D" id="3.90.190.10">
    <property type="entry name" value="Protein tyrosine phosphatase superfamily"/>
    <property type="match status" value="1"/>
</dbReference>
<evidence type="ECO:0000256" key="1">
    <source>
        <dbReference type="ARBA" id="ARBA00006432"/>
    </source>
</evidence>
<accession>A0ABZ2U1T1</accession>
<comment type="similarity">
    <text evidence="1">Belongs to the ATP-dependent AMP-binding enzyme family.</text>
</comment>
<dbReference type="PANTHER" id="PTHR43201:SF5">
    <property type="entry name" value="MEDIUM-CHAIN ACYL-COA LIGASE ACSF2, MITOCHONDRIAL"/>
    <property type="match status" value="1"/>
</dbReference>
<gene>
    <name evidence="4" type="ORF">RVF87_17530</name>
</gene>
<dbReference type="InterPro" id="IPR000873">
    <property type="entry name" value="AMP-dep_synth/lig_dom"/>
</dbReference>
<dbReference type="InterPro" id="IPR045851">
    <property type="entry name" value="AMP-bd_C_sf"/>
</dbReference>
<dbReference type="RefSeq" id="WP_244885437.1">
    <property type="nucleotide sequence ID" value="NZ_CP136137.1"/>
</dbReference>
<dbReference type="Pfam" id="PF13193">
    <property type="entry name" value="AMP-binding_C"/>
    <property type="match status" value="1"/>
</dbReference>
<dbReference type="PROSITE" id="PS50056">
    <property type="entry name" value="TYR_PHOSPHATASE_2"/>
    <property type="match status" value="1"/>
</dbReference>
<keyword evidence="5" id="KW-1185">Reference proteome</keyword>
<feature type="domain" description="Tyrosine specific protein phosphatases" evidence="3">
    <location>
        <begin position="626"/>
        <end position="687"/>
    </location>
</feature>
<dbReference type="Pfam" id="PF13350">
    <property type="entry name" value="Y_phosphatase3"/>
    <property type="match status" value="1"/>
</dbReference>
<evidence type="ECO:0000313" key="4">
    <source>
        <dbReference type="EMBL" id="WYY06834.1"/>
    </source>
</evidence>
<keyword evidence="2" id="KW-0436">Ligase</keyword>
<dbReference type="InterPro" id="IPR025110">
    <property type="entry name" value="AMP-bd_C"/>
</dbReference>
<dbReference type="Pfam" id="PF00501">
    <property type="entry name" value="AMP-binding"/>
    <property type="match status" value="1"/>
</dbReference>
<evidence type="ECO:0000256" key="2">
    <source>
        <dbReference type="ARBA" id="ARBA00022598"/>
    </source>
</evidence>
<dbReference type="SUPFAM" id="SSF56801">
    <property type="entry name" value="Acetyl-CoA synthetase-like"/>
    <property type="match status" value="1"/>
</dbReference>
<dbReference type="InterPro" id="IPR020845">
    <property type="entry name" value="AMP-binding_CS"/>
</dbReference>
<protein>
    <submittedName>
        <fullName evidence="4">AMP-binding protein</fullName>
    </submittedName>
</protein>
<sequence>MNAAAPATSENTPPLADTFANTRELLEAAARVHGDRDAYVEPGSRVSFAQWVSQARAVAARFAAAGVGKGDVVTLLLPSGIDYATCYAAAAMLGAVTTGVNGRLGPTEVNSILRVSAPALVVHGTQSPPESEAPSVGVDELRTWYSDSGEPPVVDVDRGDPVAIIFSSGTTGLPKGAWFDADNLAASARAAGIMSSPYDRRMTSTPFSHAGYMSKLWDQLLWGTALIIPPAPWTAAGMARTLADERVTVGGGVPTQWAKLLEQPGLDRSSFPHLRVGVVATAPASPELVEATAELIGVPLVVRYAMTESPTVCGTEPDDPPEVQCRTVGRPQYGMTVEVIDDAGSVLGSGAVGRVRIKGECVMRGYWHDEELSAAAFDSDGFLLTGDLGMFTPEGNLVLAGRANDMYIRGGFNVHPVEVEQVIARHPAVRDAAVVGYSAPVIGEIGVAFVVPADPLQPPTLNDLRAWTASLVADYKAPDHLVVVDTIPQTAMAKTDRKRLRELAAAHPPPPRRAPTLPLIDQLVNLRDVGGLPLVDGGQCLPGVLYRGDAPHVDDVAPANVPSWPPGTVVDLRGAAERERSGFDWGKRTVLHALPLNDAAAPGQALPPDLRSLYRSTLETKADRTARILQIVAHAEGPVLVHCTAGKDRTGLVVAALLLAAGVQPAAVRDDYLVTTANMARLRERWKAKGANSGPRTTLPPSWLTAPPEAINEVIDYLLGWPGGVDGWFSDAGASETDLHAWRHRLTLGDKP</sequence>
<dbReference type="InterPro" id="IPR000387">
    <property type="entry name" value="Tyr_Pase_dom"/>
</dbReference>
<dbReference type="EMBL" id="CP136137">
    <property type="protein sequence ID" value="WYY06834.1"/>
    <property type="molecule type" value="Genomic_DNA"/>
</dbReference>
<dbReference type="InterPro" id="IPR029021">
    <property type="entry name" value="Prot-tyrosine_phosphatase-like"/>
</dbReference>
<dbReference type="Gene3D" id="3.40.50.12780">
    <property type="entry name" value="N-terminal domain of ligase-like"/>
    <property type="match status" value="1"/>
</dbReference>
<dbReference type="Gene3D" id="3.30.300.30">
    <property type="match status" value="1"/>
</dbReference>
<dbReference type="PROSITE" id="PS00383">
    <property type="entry name" value="TYR_PHOSPHATASE_1"/>
    <property type="match status" value="1"/>
</dbReference>
<dbReference type="CDD" id="cd04433">
    <property type="entry name" value="AFD_class_I"/>
    <property type="match status" value="1"/>
</dbReference>
<organism evidence="4 5">
    <name type="scientific">Gordonia hydrophobica</name>
    <dbReference type="NCBI Taxonomy" id="40516"/>
    <lineage>
        <taxon>Bacteria</taxon>
        <taxon>Bacillati</taxon>
        <taxon>Actinomycetota</taxon>
        <taxon>Actinomycetes</taxon>
        <taxon>Mycobacteriales</taxon>
        <taxon>Gordoniaceae</taxon>
        <taxon>Gordonia</taxon>
    </lineage>
</organism>
<dbReference type="PROSITE" id="PS00455">
    <property type="entry name" value="AMP_BINDING"/>
    <property type="match status" value="1"/>
</dbReference>
<evidence type="ECO:0000259" key="3">
    <source>
        <dbReference type="PROSITE" id="PS50056"/>
    </source>
</evidence>
<dbReference type="InterPro" id="IPR016130">
    <property type="entry name" value="Tyr_Pase_AS"/>
</dbReference>
<evidence type="ECO:0000313" key="5">
    <source>
        <dbReference type="Proteomes" id="UP001479933"/>
    </source>
</evidence>
<dbReference type="PANTHER" id="PTHR43201">
    <property type="entry name" value="ACYL-COA SYNTHETASE"/>
    <property type="match status" value="1"/>
</dbReference>
<name>A0ABZ2U1T1_9ACTN</name>
<dbReference type="Proteomes" id="UP001479933">
    <property type="component" value="Chromosome"/>
</dbReference>
<dbReference type="InterPro" id="IPR026893">
    <property type="entry name" value="Tyr/Ser_Pase_IphP-type"/>
</dbReference>
<proteinExistence type="inferred from homology"/>
<reference evidence="4 5" key="1">
    <citation type="journal article" date="2023" name="Virus Evol.">
        <title>Computational host range prediction-The good, the bad, and the ugly.</title>
        <authorList>
            <person name="Howell A.A."/>
            <person name="Versoza C.J."/>
            <person name="Pfeifer S.P."/>
        </authorList>
    </citation>
    <scope>NUCLEOTIDE SEQUENCE [LARGE SCALE GENOMIC DNA]</scope>
    <source>
        <strain evidence="4 5">1610/1b</strain>
    </source>
</reference>
<dbReference type="SUPFAM" id="SSF52799">
    <property type="entry name" value="(Phosphotyrosine protein) phosphatases II"/>
    <property type="match status" value="1"/>
</dbReference>
<dbReference type="InterPro" id="IPR042099">
    <property type="entry name" value="ANL_N_sf"/>
</dbReference>